<feature type="region of interest" description="Disordered" evidence="1">
    <location>
        <begin position="132"/>
        <end position="174"/>
    </location>
</feature>
<evidence type="ECO:0000256" key="1">
    <source>
        <dbReference type="SAM" id="MobiDB-lite"/>
    </source>
</evidence>
<reference evidence="2" key="1">
    <citation type="submission" date="2021-01" db="EMBL/GenBank/DDBJ databases">
        <authorList>
            <person name="Corre E."/>
            <person name="Pelletier E."/>
            <person name="Niang G."/>
            <person name="Scheremetjew M."/>
            <person name="Finn R."/>
            <person name="Kale V."/>
            <person name="Holt S."/>
            <person name="Cochrane G."/>
            <person name="Meng A."/>
            <person name="Brown T."/>
            <person name="Cohen L."/>
        </authorList>
    </citation>
    <scope>NUCLEOTIDE SEQUENCE</scope>
    <source>
        <strain evidence="2">CCMP1510</strain>
    </source>
</reference>
<gene>
    <name evidence="2" type="ORF">ALAG00032_LOCUS14670</name>
</gene>
<dbReference type="AlphaFoldDB" id="A0A7S3K430"/>
<protein>
    <submittedName>
        <fullName evidence="2">Uncharacterized protein</fullName>
    </submittedName>
</protein>
<sequence length="370" mass="41182">MPLMELDDNTRSPGLRTWKKYSPEVGRRRSSHGGNKVPSRRASLGPISPNLSPNSPKPRKQMKRSMPPAATSMQMSLLKCQAAQAQMIIAHQKRKYQDAMDALVLAEDAPKSRTEQLAAEIAELQSRKEAALRGEARNRNSSSFAGDEYSDDDDEYDDDDETTVQLDSPALPRRASLALSTDPIPQAMPSNDSSLTPVFATSSTEICNKQSTPITEPIAKPIAQRKPWEITIAEPIVFDALMRHQDRAFVKFKELGPNSSSTQDTYDIPSPLHRPDLPQRNQIGVDERTSTFKAINSGLKTLAPYLFNFYSGEKPIISPNKTPNFDPYADLQVPLADNSTNHDLLIWDPHRIDSLETQLTSPLSARKIPH</sequence>
<feature type="region of interest" description="Disordered" evidence="1">
    <location>
        <begin position="255"/>
        <end position="280"/>
    </location>
</feature>
<organism evidence="2">
    <name type="scientific">Aureoumbra lagunensis</name>
    <dbReference type="NCBI Taxonomy" id="44058"/>
    <lineage>
        <taxon>Eukaryota</taxon>
        <taxon>Sar</taxon>
        <taxon>Stramenopiles</taxon>
        <taxon>Ochrophyta</taxon>
        <taxon>Pelagophyceae</taxon>
        <taxon>Pelagomonadales</taxon>
        <taxon>Aureoumbra</taxon>
    </lineage>
</organism>
<accession>A0A7S3K430</accession>
<feature type="compositionally biased region" description="Acidic residues" evidence="1">
    <location>
        <begin position="148"/>
        <end position="162"/>
    </location>
</feature>
<evidence type="ECO:0000313" key="2">
    <source>
        <dbReference type="EMBL" id="CAE0373868.1"/>
    </source>
</evidence>
<name>A0A7S3K430_9STRA</name>
<feature type="region of interest" description="Disordered" evidence="1">
    <location>
        <begin position="1"/>
        <end position="72"/>
    </location>
</feature>
<dbReference type="EMBL" id="HBIJ01022457">
    <property type="protein sequence ID" value="CAE0373868.1"/>
    <property type="molecule type" value="Transcribed_RNA"/>
</dbReference>
<proteinExistence type="predicted"/>